<reference evidence="8" key="2">
    <citation type="journal article" date="2022" name="Front. Microbiol.">
        <title>Comparative Genomic Analysis Revealed Distinct Molecular Components and Organization of CO2-Concentrating Mechanism in Thermophilic Cyanobacteria.</title>
        <authorList>
            <person name="Tang J."/>
            <person name="Zhou H."/>
            <person name="Yao D."/>
            <person name="Riaz S."/>
            <person name="You D."/>
            <person name="Klepacz-Smolka A."/>
            <person name="Daroch M."/>
        </authorList>
    </citation>
    <scope>NUCLEOTIDE SEQUENCE [LARGE SCALE GENOMIC DNA]</scope>
    <source>
        <strain evidence="8">PCC 6715</strain>
    </source>
</reference>
<accession>A0A2D2Q3J0</accession>
<reference evidence="7 8" key="1">
    <citation type="submission" date="2016-11" db="EMBL/GenBank/DDBJ databases">
        <title>Complete genome sequence of thermophilic cyanobacteria strain Synechococcus sp. PCC6715.</title>
        <authorList>
            <person name="Tang J."/>
            <person name="Daroch M."/>
            <person name="Liang Y."/>
            <person name="Jiang D."/>
            <person name="Shah M."/>
        </authorList>
    </citation>
    <scope>NUCLEOTIDE SEQUENCE [LARGE SCALE GENOMIC DNA]</scope>
    <source>
        <strain evidence="7 8">PCC 6715</strain>
    </source>
</reference>
<dbReference type="InterPro" id="IPR058533">
    <property type="entry name" value="Cation_efflux_TM"/>
</dbReference>
<evidence type="ECO:0000256" key="4">
    <source>
        <dbReference type="ARBA" id="ARBA00023136"/>
    </source>
</evidence>
<feature type="domain" description="Cation efflux protein transmembrane" evidence="6">
    <location>
        <begin position="1"/>
        <end position="60"/>
    </location>
</feature>
<sequence length="73" mass="7909">MVAEIIAGNLFGSMALLADGWHMATHVGAFGIAAFAYHYARKQAHNPRYTFGTGKVSVVVLASCYLPRTVKRP</sequence>
<evidence type="ECO:0000256" key="3">
    <source>
        <dbReference type="ARBA" id="ARBA00022989"/>
    </source>
</evidence>
<evidence type="ECO:0000256" key="1">
    <source>
        <dbReference type="ARBA" id="ARBA00004141"/>
    </source>
</evidence>
<keyword evidence="4 5" id="KW-0472">Membrane</keyword>
<keyword evidence="2 5" id="KW-0812">Transmembrane</keyword>
<dbReference type="InterPro" id="IPR027469">
    <property type="entry name" value="Cation_efflux_TMD_sf"/>
</dbReference>
<name>A0A2D2Q3J0_PARLV</name>
<evidence type="ECO:0000256" key="5">
    <source>
        <dbReference type="SAM" id="Phobius"/>
    </source>
</evidence>
<keyword evidence="8" id="KW-1185">Reference proteome</keyword>
<protein>
    <recommendedName>
        <fullName evidence="6">Cation efflux protein transmembrane domain-containing protein</fullName>
    </recommendedName>
</protein>
<dbReference type="EMBL" id="CP018092">
    <property type="protein sequence ID" value="ATS19055.1"/>
    <property type="molecule type" value="Genomic_DNA"/>
</dbReference>
<dbReference type="SUPFAM" id="SSF161111">
    <property type="entry name" value="Cation efflux protein transmembrane domain-like"/>
    <property type="match status" value="1"/>
</dbReference>
<dbReference type="AlphaFoldDB" id="A0A2D2Q3J0"/>
<organism evidence="7 8">
    <name type="scientific">Parathermosynechococcus lividus PCC 6715</name>
    <dbReference type="NCBI Taxonomy" id="1917166"/>
    <lineage>
        <taxon>Bacteria</taxon>
        <taxon>Bacillati</taxon>
        <taxon>Cyanobacteriota</taxon>
        <taxon>Cyanophyceae</taxon>
        <taxon>Acaryochloridales</taxon>
        <taxon>Thermosynechococcaceae</taxon>
        <taxon>Parathermosynechococcus</taxon>
    </lineage>
</organism>
<dbReference type="Proteomes" id="UP000231057">
    <property type="component" value="Chromosome"/>
</dbReference>
<proteinExistence type="predicted"/>
<comment type="subcellular location">
    <subcellularLocation>
        <location evidence="1">Membrane</location>
        <topology evidence="1">Multi-pass membrane protein</topology>
    </subcellularLocation>
</comment>
<evidence type="ECO:0000256" key="2">
    <source>
        <dbReference type="ARBA" id="ARBA00022692"/>
    </source>
</evidence>
<dbReference type="KEGG" id="slw:BRW62_10260"/>
<gene>
    <name evidence="7" type="ORF">BRW62_10260</name>
</gene>
<evidence type="ECO:0000259" key="6">
    <source>
        <dbReference type="Pfam" id="PF01545"/>
    </source>
</evidence>
<keyword evidence="3 5" id="KW-1133">Transmembrane helix</keyword>
<feature type="transmembrane region" description="Helical" evidence="5">
    <location>
        <begin position="20"/>
        <end position="40"/>
    </location>
</feature>
<dbReference type="Pfam" id="PF01545">
    <property type="entry name" value="Cation_efflux"/>
    <property type="match status" value="1"/>
</dbReference>
<dbReference type="GO" id="GO:0016020">
    <property type="term" value="C:membrane"/>
    <property type="evidence" value="ECO:0007669"/>
    <property type="project" value="UniProtKB-SubCell"/>
</dbReference>
<evidence type="ECO:0000313" key="8">
    <source>
        <dbReference type="Proteomes" id="UP000231057"/>
    </source>
</evidence>
<dbReference type="GO" id="GO:0008324">
    <property type="term" value="F:monoatomic cation transmembrane transporter activity"/>
    <property type="evidence" value="ECO:0007669"/>
    <property type="project" value="InterPro"/>
</dbReference>
<evidence type="ECO:0000313" key="7">
    <source>
        <dbReference type="EMBL" id="ATS19055.1"/>
    </source>
</evidence>
<dbReference type="Gene3D" id="1.20.1510.10">
    <property type="entry name" value="Cation efflux protein transmembrane domain"/>
    <property type="match status" value="1"/>
</dbReference>